<evidence type="ECO:0000256" key="4">
    <source>
        <dbReference type="ARBA" id="ARBA00023136"/>
    </source>
</evidence>
<name>A0A845SFL2_9GAMM</name>
<dbReference type="AlphaFoldDB" id="A0A845SFL2"/>
<dbReference type="RefSeq" id="WP_162364098.1">
    <property type="nucleotide sequence ID" value="NZ_WUBS01000001.1"/>
</dbReference>
<evidence type="ECO:0000256" key="1">
    <source>
        <dbReference type="ARBA" id="ARBA00004167"/>
    </source>
</evidence>
<keyword evidence="4" id="KW-0472">Membrane</keyword>
<keyword evidence="3" id="KW-1133">Transmembrane helix</keyword>
<dbReference type="GO" id="GO:0009306">
    <property type="term" value="P:protein secretion"/>
    <property type="evidence" value="ECO:0007669"/>
    <property type="project" value="InterPro"/>
</dbReference>
<accession>A0A845SFL2</accession>
<keyword evidence="2" id="KW-0812">Transmembrane</keyword>
<dbReference type="GO" id="GO:0005886">
    <property type="term" value="C:plasma membrane"/>
    <property type="evidence" value="ECO:0007669"/>
    <property type="project" value="InterPro"/>
</dbReference>
<proteinExistence type="predicted"/>
<dbReference type="PANTHER" id="PTHR36985">
    <property type="entry name" value="TRANSLOCATION AND ASSEMBLY MODULE SUBUNIT TAMB"/>
    <property type="match status" value="1"/>
</dbReference>
<comment type="caution">
    <text evidence="6">The sequence shown here is derived from an EMBL/GenBank/DDBJ whole genome shotgun (WGS) entry which is preliminary data.</text>
</comment>
<dbReference type="GO" id="GO:0097347">
    <property type="term" value="C:TAM protein secretion complex"/>
    <property type="evidence" value="ECO:0007669"/>
    <property type="project" value="TreeGrafter"/>
</dbReference>
<protein>
    <submittedName>
        <fullName evidence="6">Translocation and assembly module TamB</fullName>
    </submittedName>
</protein>
<dbReference type="Pfam" id="PF04357">
    <property type="entry name" value="TamB"/>
    <property type="match status" value="1"/>
</dbReference>
<dbReference type="PANTHER" id="PTHR36985:SF1">
    <property type="entry name" value="TRANSLOCATION AND ASSEMBLY MODULE SUBUNIT TAMB"/>
    <property type="match status" value="1"/>
</dbReference>
<evidence type="ECO:0000313" key="6">
    <source>
        <dbReference type="EMBL" id="NDL61421.1"/>
    </source>
</evidence>
<dbReference type="InterPro" id="IPR007452">
    <property type="entry name" value="TamB_C"/>
</dbReference>
<keyword evidence="7" id="KW-1185">Reference proteome</keyword>
<reference evidence="6 7" key="1">
    <citation type="submission" date="2019-12" db="EMBL/GenBank/DDBJ databases">
        <authorList>
            <person name="Lee S.D."/>
        </authorList>
    </citation>
    <scope>NUCLEOTIDE SEQUENCE [LARGE SCALE GENOMIC DNA]</scope>
    <source>
        <strain evidence="6 7">SAP-6</strain>
    </source>
</reference>
<organism evidence="6 7">
    <name type="scientific">Acerihabitans arboris</name>
    <dbReference type="NCBI Taxonomy" id="2691583"/>
    <lineage>
        <taxon>Bacteria</taxon>
        <taxon>Pseudomonadati</taxon>
        <taxon>Pseudomonadota</taxon>
        <taxon>Gammaproteobacteria</taxon>
        <taxon>Enterobacterales</taxon>
        <taxon>Pectobacteriaceae</taxon>
        <taxon>Acerihabitans</taxon>
    </lineage>
</organism>
<reference evidence="6 7" key="2">
    <citation type="submission" date="2020-02" db="EMBL/GenBank/DDBJ databases">
        <title>The new genus of Enterobacteriales.</title>
        <authorList>
            <person name="Kim I.S."/>
        </authorList>
    </citation>
    <scope>NUCLEOTIDE SEQUENCE [LARGE SCALE GENOMIC DNA]</scope>
    <source>
        <strain evidence="6 7">SAP-6</strain>
    </source>
</reference>
<evidence type="ECO:0000313" key="7">
    <source>
        <dbReference type="Proteomes" id="UP000461443"/>
    </source>
</evidence>
<feature type="domain" description="Translocation and assembly module TamB C-terminal" evidence="5">
    <location>
        <begin position="937"/>
        <end position="1273"/>
    </location>
</feature>
<dbReference type="Proteomes" id="UP000461443">
    <property type="component" value="Unassembled WGS sequence"/>
</dbReference>
<evidence type="ECO:0000259" key="5">
    <source>
        <dbReference type="Pfam" id="PF04357"/>
    </source>
</evidence>
<sequence>MSLAKKISFGILTILVLLLGALAYLIGTTSGLHLLLKGATRWVPGLEIASVNGGWRDLTLRDVRYQLPGMTVKAGRLHLALDLSCFRQRELCVNDLALSQVDVAVDTAALASAPAAPPAGTDDNASISTPYPLIMRNLSVNGLRVQIDHTVVALDQFRTGMDFRGNTLIVTPTDINGLLVALPKTVAVITDQAIDAVVQTDEQKRAAATRAEAEKAAARRQPPLAETLTALFAKPLLPDLPDIHLPLNIQVQELRGADLRLTGDTDIQVKRFLMQVQTLDRDVTLARLRIDAVQGLLNASGKAQLGGQWPLDFTVNTQLNVDPLKGERIKLTIKGSLRERLDTVLNFSGPIKAQLNVAARLAENGLPLAVTFDSPGMQWPLAGAPQYRLRDLGLKVDGKAVDYTLAMHGAVGGEGLPPADLSLEGKGNPTQFILSRLRVAALEGNTDLTAVIDWSDAVSWRSELTLSGINTAKQWPDWPARLAGKISTQGSIHGGSWQLRIPELTLDGNIRQNQVTARGSLSGNAAGQWHIPDLRLALGRNSLDVKGDLNQQLALDAVLDAPSLNGTLPGLAGTARGTLAVRGDRETPQVNMDLTAAGLRWQSLTIRRIALTGHLRASDIVRGDLDLRLDQLRQDSLVVRQLTLAATGDERRHQMRLVVQGEPVSGQLTLNGGYDRQTQRWRGALAQTRFGSPVGEWRLTRDMSLDYQHSAQRIAIGPHCWQNPNAQLCVPTTIEAGASGQAGVALNRFDLAMLKPFLPADTALSGIFTGRADVSWQPGGGLPQARITLAGKGVKVVQNVQGNALPVAFETLNLNAGLDHDRARLDWQMGIAGNGRFNGQVVVADPQGRRTLSGTLSINRLSLAIVNPILSRGESVAGILNASLRVGGSVAQPQLFGQLALDKVLMRGNRMPFVMGESRLAMAFNGASSTLQGVIQTTHGQINLGGNADWSQINAWRARIAAQGARVRITVPPMVRMDVSPDIVLEAAPQVFTLNGRVDIPWARIVVKELPPSAVGVSPDEVILDNRLQPVEPAKVATVINSNLIIHVGSDVRLDAFGLRARLEGDLKMVQDKQGLGLNGQINIPYGRFRAYGQDLIVRRGQLMFAGPPDQPLLNVEAIRNPDNTADSVIAGVRVTGMADQPRLEVFSEPVKSQQEALSYLLRGQGLNTPGADSSAMTSMLIGMGVAQSGQLVGKIGSAFGVSNLTLDTQGVGDESQVVVSGYVAPGLQVKYGVGIFDSLATLTLRYRLMPRLYLEAVSGLDQALDLLYQFEF</sequence>
<gene>
    <name evidence="6" type="ORF">GRH90_01370</name>
</gene>
<evidence type="ECO:0000256" key="3">
    <source>
        <dbReference type="ARBA" id="ARBA00022989"/>
    </source>
</evidence>
<comment type="subcellular location">
    <subcellularLocation>
        <location evidence="1">Membrane</location>
        <topology evidence="1">Single-pass membrane protein</topology>
    </subcellularLocation>
</comment>
<evidence type="ECO:0000256" key="2">
    <source>
        <dbReference type="ARBA" id="ARBA00022692"/>
    </source>
</evidence>
<dbReference type="EMBL" id="WUBS01000001">
    <property type="protein sequence ID" value="NDL61421.1"/>
    <property type="molecule type" value="Genomic_DNA"/>
</dbReference>